<evidence type="ECO:0000313" key="2">
    <source>
        <dbReference type="EMBL" id="KAJ6441020.1"/>
    </source>
</evidence>
<dbReference type="AlphaFoldDB" id="A0AB34FQ13"/>
<proteinExistence type="predicted"/>
<reference evidence="2" key="1">
    <citation type="submission" date="2023-01" db="EMBL/GenBank/DDBJ databases">
        <title>The growth and conidiation of Purpureocillium lavendulum are regulated by nitrogen source and histone H3K14 acetylation.</title>
        <authorList>
            <person name="Tang P."/>
            <person name="Han J."/>
            <person name="Zhang C."/>
            <person name="Tang P."/>
            <person name="Qi F."/>
            <person name="Zhang K."/>
            <person name="Liang L."/>
        </authorList>
    </citation>
    <scope>NUCLEOTIDE SEQUENCE</scope>
    <source>
        <strain evidence="2">YMF1.00683</strain>
    </source>
</reference>
<dbReference type="Proteomes" id="UP001163105">
    <property type="component" value="Unassembled WGS sequence"/>
</dbReference>
<gene>
    <name evidence="2" type="ORF">O9K51_06814</name>
</gene>
<sequence length="216" mass="24424">MPQGLDTSPSTSTPWASDLPSTIAKVPRVATLIEDLGIGGTSKSVDRFKTVLKSFRQDYVTKSGARVSDLNDWHSDAHQEDLALAAMAFMEQQGQLFWPDEGFTENTKWLGVTADHDDLDALKGMETLSLSQFRDYIREKTEHEICDSGPRGICVIVRDPFGVNETVKVLRDEGQQPLKRLLSQIRDLQDEALERYHEEHRTDVPLFKFTLEAWTS</sequence>
<keyword evidence="3" id="KW-1185">Reference proteome</keyword>
<dbReference type="InterPro" id="IPR000477">
    <property type="entry name" value="RT_dom"/>
</dbReference>
<dbReference type="EMBL" id="JAQHRD010000005">
    <property type="protein sequence ID" value="KAJ6441020.1"/>
    <property type="molecule type" value="Genomic_DNA"/>
</dbReference>
<dbReference type="PROSITE" id="PS50878">
    <property type="entry name" value="RT_POL"/>
    <property type="match status" value="1"/>
</dbReference>
<feature type="domain" description="Reverse transcriptase" evidence="1">
    <location>
        <begin position="1"/>
        <end position="114"/>
    </location>
</feature>
<name>A0AB34FQ13_9HYPO</name>
<comment type="caution">
    <text evidence="2">The sequence shown here is derived from an EMBL/GenBank/DDBJ whole genome shotgun (WGS) entry which is preliminary data.</text>
</comment>
<protein>
    <recommendedName>
        <fullName evidence="1">Reverse transcriptase domain-containing protein</fullName>
    </recommendedName>
</protein>
<accession>A0AB34FQ13</accession>
<evidence type="ECO:0000259" key="1">
    <source>
        <dbReference type="PROSITE" id="PS50878"/>
    </source>
</evidence>
<evidence type="ECO:0000313" key="3">
    <source>
        <dbReference type="Proteomes" id="UP001163105"/>
    </source>
</evidence>
<organism evidence="2 3">
    <name type="scientific">Purpureocillium lavendulum</name>
    <dbReference type="NCBI Taxonomy" id="1247861"/>
    <lineage>
        <taxon>Eukaryota</taxon>
        <taxon>Fungi</taxon>
        <taxon>Dikarya</taxon>
        <taxon>Ascomycota</taxon>
        <taxon>Pezizomycotina</taxon>
        <taxon>Sordariomycetes</taxon>
        <taxon>Hypocreomycetidae</taxon>
        <taxon>Hypocreales</taxon>
        <taxon>Ophiocordycipitaceae</taxon>
        <taxon>Purpureocillium</taxon>
    </lineage>
</organism>